<keyword evidence="3" id="KW-1185">Reference proteome</keyword>
<reference evidence="2 3" key="1">
    <citation type="journal article" date="2021" name="Commun. Biol.">
        <title>The genome of Shorea leprosula (Dipterocarpaceae) highlights the ecological relevance of drought in aseasonal tropical rainforests.</title>
        <authorList>
            <person name="Ng K.K.S."/>
            <person name="Kobayashi M.J."/>
            <person name="Fawcett J.A."/>
            <person name="Hatakeyama M."/>
            <person name="Paape T."/>
            <person name="Ng C.H."/>
            <person name="Ang C.C."/>
            <person name="Tnah L.H."/>
            <person name="Lee C.T."/>
            <person name="Nishiyama T."/>
            <person name="Sese J."/>
            <person name="O'Brien M.J."/>
            <person name="Copetti D."/>
            <person name="Mohd Noor M.I."/>
            <person name="Ong R.C."/>
            <person name="Putra M."/>
            <person name="Sireger I.Z."/>
            <person name="Indrioko S."/>
            <person name="Kosugi Y."/>
            <person name="Izuno A."/>
            <person name="Isagi Y."/>
            <person name="Lee S.L."/>
            <person name="Shimizu K.K."/>
        </authorList>
    </citation>
    <scope>NUCLEOTIDE SEQUENCE [LARGE SCALE GENOMIC DNA]</scope>
    <source>
        <strain evidence="2">214</strain>
    </source>
</reference>
<dbReference type="PROSITE" id="PS51257">
    <property type="entry name" value="PROKAR_LIPOPROTEIN"/>
    <property type="match status" value="1"/>
</dbReference>
<evidence type="ECO:0000256" key="1">
    <source>
        <dbReference type="SAM" id="SignalP"/>
    </source>
</evidence>
<proteinExistence type="predicted"/>
<sequence>MQLKICFLIFPVSLLLLSLACSGDGATVGGWQPIKDLNDSHVKEIAKFAVSRVQQAVK</sequence>
<comment type="caution">
    <text evidence="2">The sequence shown here is derived from an EMBL/GenBank/DDBJ whole genome shotgun (WGS) entry which is preliminary data.</text>
</comment>
<organism evidence="2 3">
    <name type="scientific">Rubroshorea leprosula</name>
    <dbReference type="NCBI Taxonomy" id="152421"/>
    <lineage>
        <taxon>Eukaryota</taxon>
        <taxon>Viridiplantae</taxon>
        <taxon>Streptophyta</taxon>
        <taxon>Embryophyta</taxon>
        <taxon>Tracheophyta</taxon>
        <taxon>Spermatophyta</taxon>
        <taxon>Magnoliopsida</taxon>
        <taxon>eudicotyledons</taxon>
        <taxon>Gunneridae</taxon>
        <taxon>Pentapetalae</taxon>
        <taxon>rosids</taxon>
        <taxon>malvids</taxon>
        <taxon>Malvales</taxon>
        <taxon>Dipterocarpaceae</taxon>
        <taxon>Rubroshorea</taxon>
    </lineage>
</organism>
<dbReference type="PANTHER" id="PTHR47364">
    <property type="entry name" value="CYSTEINE PROTEINASE INHIBITOR 5"/>
    <property type="match status" value="1"/>
</dbReference>
<evidence type="ECO:0000313" key="2">
    <source>
        <dbReference type="EMBL" id="GKV18744.1"/>
    </source>
</evidence>
<protein>
    <submittedName>
        <fullName evidence="2">Uncharacterized protein</fullName>
    </submittedName>
</protein>
<dbReference type="Gene3D" id="3.10.450.10">
    <property type="match status" value="1"/>
</dbReference>
<dbReference type="InterPro" id="IPR046350">
    <property type="entry name" value="Cystatin_sf"/>
</dbReference>
<keyword evidence="1" id="KW-0732">Signal</keyword>
<dbReference type="AlphaFoldDB" id="A0AAV5JVR6"/>
<gene>
    <name evidence="2" type="ORF">SLEP1_g29083</name>
</gene>
<feature type="chain" id="PRO_5043786540" evidence="1">
    <location>
        <begin position="26"/>
        <end position="58"/>
    </location>
</feature>
<dbReference type="PANTHER" id="PTHR47364:SF2">
    <property type="entry name" value="CYSTEINE PROTEINASE INHIBITOR 5"/>
    <property type="match status" value="1"/>
</dbReference>
<dbReference type="EMBL" id="BPVZ01000051">
    <property type="protein sequence ID" value="GKV18744.1"/>
    <property type="molecule type" value="Genomic_DNA"/>
</dbReference>
<dbReference type="SUPFAM" id="SSF54403">
    <property type="entry name" value="Cystatin/monellin"/>
    <property type="match status" value="1"/>
</dbReference>
<feature type="signal peptide" evidence="1">
    <location>
        <begin position="1"/>
        <end position="25"/>
    </location>
</feature>
<name>A0AAV5JVR6_9ROSI</name>
<accession>A0AAV5JVR6</accession>
<dbReference type="Proteomes" id="UP001054252">
    <property type="component" value="Unassembled WGS sequence"/>
</dbReference>
<evidence type="ECO:0000313" key="3">
    <source>
        <dbReference type="Proteomes" id="UP001054252"/>
    </source>
</evidence>